<name>A0A2S0MEN9_9BURK</name>
<sequence>MWARSNRVVFGEFWELVYFASCAHVEQQTFKEVPPMHSISAISSVDMPMQIPPRPIIVFLSAEQAMGSLTIGRSKFYELIRDGLLPRGVNVLGRSVRWVEYEIETVKHSLATAADRSAIESLVAWLQATRCAPVAPSRQVWLQGSALRHVDQEIKPLTFLTERQVRKELCVGRTKLYEAIEQGLIPQGLHLIGRSKRWVSYEIEWVKRLLAIETSSSGLQMSTRWLTLFR</sequence>
<dbReference type="AlphaFoldDB" id="A0A2S0MEN9"/>
<dbReference type="InterPro" id="IPR010260">
    <property type="entry name" value="AlpA"/>
</dbReference>
<dbReference type="KEGG" id="otk:C6570_08700"/>
<dbReference type="Pfam" id="PF05930">
    <property type="entry name" value="Phage_AlpA"/>
    <property type="match status" value="1"/>
</dbReference>
<evidence type="ECO:0000313" key="1">
    <source>
        <dbReference type="EMBL" id="AVO34300.1"/>
    </source>
</evidence>
<dbReference type="OrthoDB" id="7220345at2"/>
<keyword evidence="2" id="KW-1185">Reference proteome</keyword>
<gene>
    <name evidence="1" type="ORF">C6570_08700</name>
</gene>
<accession>A0A2S0MEN9</accession>
<dbReference type="Proteomes" id="UP000239709">
    <property type="component" value="Chromosome"/>
</dbReference>
<evidence type="ECO:0000313" key="2">
    <source>
        <dbReference type="Proteomes" id="UP000239709"/>
    </source>
</evidence>
<reference evidence="1 2" key="1">
    <citation type="submission" date="2018-03" db="EMBL/GenBank/DDBJ databases">
        <title>Genome sequencing of Ottowia sp.</title>
        <authorList>
            <person name="Kim S.-J."/>
            <person name="Heo J."/>
            <person name="Kwon S.-W."/>
        </authorList>
    </citation>
    <scope>NUCLEOTIDE SEQUENCE [LARGE SCALE GENOMIC DNA]</scope>
    <source>
        <strain evidence="1 2">KADR8-3</strain>
    </source>
</reference>
<dbReference type="EMBL" id="CP027666">
    <property type="protein sequence ID" value="AVO34300.1"/>
    <property type="molecule type" value="Genomic_DNA"/>
</dbReference>
<organism evidence="1 2">
    <name type="scientific">Ottowia oryzae</name>
    <dbReference type="NCBI Taxonomy" id="2109914"/>
    <lineage>
        <taxon>Bacteria</taxon>
        <taxon>Pseudomonadati</taxon>
        <taxon>Pseudomonadota</taxon>
        <taxon>Betaproteobacteria</taxon>
        <taxon>Burkholderiales</taxon>
        <taxon>Comamonadaceae</taxon>
        <taxon>Ottowia</taxon>
    </lineage>
</organism>
<dbReference type="Gene3D" id="1.10.238.160">
    <property type="match status" value="1"/>
</dbReference>
<protein>
    <submittedName>
        <fullName evidence="1">Uncharacterized protein</fullName>
    </submittedName>
</protein>
<proteinExistence type="predicted"/>